<protein>
    <recommendedName>
        <fullName evidence="3">4a-hydroxytetrahydrobiopterin dehydratase</fullName>
        <ecNumber evidence="3">4.2.1.96</ecNumber>
    </recommendedName>
</protein>
<keyword evidence="4" id="KW-0456">Lyase</keyword>
<evidence type="ECO:0000256" key="4">
    <source>
        <dbReference type="ARBA" id="ARBA00023239"/>
    </source>
</evidence>
<dbReference type="Pfam" id="PF01329">
    <property type="entry name" value="Pterin_4a"/>
    <property type="match status" value="1"/>
</dbReference>
<comment type="similarity">
    <text evidence="2">Belongs to the pterin-4-alpha-carbinolamine dehydratase family.</text>
</comment>
<evidence type="ECO:0000313" key="6">
    <source>
        <dbReference type="Proteomes" id="UP000186601"/>
    </source>
</evidence>
<dbReference type="EC" id="4.2.1.96" evidence="3"/>
<dbReference type="InterPro" id="IPR036428">
    <property type="entry name" value="PCD_sf"/>
</dbReference>
<keyword evidence="6" id="KW-1185">Reference proteome</keyword>
<comment type="catalytic activity">
    <reaction evidence="1">
        <text>(4aS,6R)-4a-hydroxy-L-erythro-5,6,7,8-tetrahydrobiopterin = (6R)-L-erythro-6,7-dihydrobiopterin + H2O</text>
        <dbReference type="Rhea" id="RHEA:11920"/>
        <dbReference type="ChEBI" id="CHEBI:15377"/>
        <dbReference type="ChEBI" id="CHEBI:15642"/>
        <dbReference type="ChEBI" id="CHEBI:43120"/>
        <dbReference type="EC" id="4.2.1.96"/>
    </reaction>
</comment>
<evidence type="ECO:0000256" key="1">
    <source>
        <dbReference type="ARBA" id="ARBA00001554"/>
    </source>
</evidence>
<name>A0A2R6NRF0_9APHY</name>
<dbReference type="SUPFAM" id="SSF55248">
    <property type="entry name" value="PCD-like"/>
    <property type="match status" value="1"/>
</dbReference>
<gene>
    <name evidence="5" type="ORF">PHLCEN_2v9236</name>
</gene>
<evidence type="ECO:0000313" key="5">
    <source>
        <dbReference type="EMBL" id="PSR75270.1"/>
    </source>
</evidence>
<dbReference type="OrthoDB" id="3263285at2759"/>
<proteinExistence type="inferred from homology"/>
<dbReference type="GO" id="GO:0006729">
    <property type="term" value="P:tetrahydrobiopterin biosynthetic process"/>
    <property type="evidence" value="ECO:0007669"/>
    <property type="project" value="InterPro"/>
</dbReference>
<organism evidence="5 6">
    <name type="scientific">Hermanssonia centrifuga</name>
    <dbReference type="NCBI Taxonomy" id="98765"/>
    <lineage>
        <taxon>Eukaryota</taxon>
        <taxon>Fungi</taxon>
        <taxon>Dikarya</taxon>
        <taxon>Basidiomycota</taxon>
        <taxon>Agaricomycotina</taxon>
        <taxon>Agaricomycetes</taxon>
        <taxon>Polyporales</taxon>
        <taxon>Meruliaceae</taxon>
        <taxon>Hermanssonia</taxon>
    </lineage>
</organism>
<dbReference type="EMBL" id="MLYV02000910">
    <property type="protein sequence ID" value="PSR75270.1"/>
    <property type="molecule type" value="Genomic_DNA"/>
</dbReference>
<sequence length="280" mass="31659">MLARARTIARVPVAQHLRSTRKRTSSAVLRNLSSSFLPVRTEPILLVSVARYSTDATGAKTRAHPYDQPVSVVSEITEESTESLSMENKSDVASEPVSNLISAAPAMWLELFADEFDPTQFKAAERRAELLKNPLPDSPRRPKWPAPWLTDEQMKSFLLPLFARGWRISPDPDSSELQVELGSVESVVRLKTRYRFAQSYHAIAFVKECLEIMEKLHHHARLTIDNSIITLATHTHSAYVEDREVENPGITLHDVRLAYGVQRLWETYQNAGKVDNSEVE</sequence>
<dbReference type="AlphaFoldDB" id="A0A2R6NRF0"/>
<dbReference type="Gene3D" id="3.30.1360.20">
    <property type="entry name" value="Transcriptional coactivator/pterin dehydratase"/>
    <property type="match status" value="1"/>
</dbReference>
<comment type="caution">
    <text evidence="5">The sequence shown here is derived from an EMBL/GenBank/DDBJ whole genome shotgun (WGS) entry which is preliminary data.</text>
</comment>
<evidence type="ECO:0000256" key="2">
    <source>
        <dbReference type="ARBA" id="ARBA00006472"/>
    </source>
</evidence>
<accession>A0A2R6NRF0</accession>
<evidence type="ECO:0000256" key="3">
    <source>
        <dbReference type="ARBA" id="ARBA00013252"/>
    </source>
</evidence>
<dbReference type="Proteomes" id="UP000186601">
    <property type="component" value="Unassembled WGS sequence"/>
</dbReference>
<dbReference type="STRING" id="98765.A0A2R6NRF0"/>
<dbReference type="GO" id="GO:0008124">
    <property type="term" value="F:4-alpha-hydroxytetrahydrobiopterin dehydratase activity"/>
    <property type="evidence" value="ECO:0007669"/>
    <property type="project" value="UniProtKB-EC"/>
</dbReference>
<dbReference type="InterPro" id="IPR001533">
    <property type="entry name" value="Pterin_deHydtase"/>
</dbReference>
<reference evidence="5 6" key="1">
    <citation type="submission" date="2018-02" db="EMBL/GenBank/DDBJ databases">
        <title>Genome sequence of the basidiomycete white-rot fungus Phlebia centrifuga.</title>
        <authorList>
            <person name="Granchi Z."/>
            <person name="Peng M."/>
            <person name="de Vries R.P."/>
            <person name="Hilden K."/>
            <person name="Makela M.R."/>
            <person name="Grigoriev I."/>
            <person name="Riley R."/>
        </authorList>
    </citation>
    <scope>NUCLEOTIDE SEQUENCE [LARGE SCALE GENOMIC DNA]</scope>
    <source>
        <strain evidence="5 6">FBCC195</strain>
    </source>
</reference>